<feature type="chain" id="PRO_5035903054" evidence="1">
    <location>
        <begin position="26"/>
        <end position="108"/>
    </location>
</feature>
<protein>
    <submittedName>
        <fullName evidence="2">Jg27295 protein</fullName>
    </submittedName>
</protein>
<keyword evidence="1" id="KW-0732">Signal</keyword>
<feature type="signal peptide" evidence="1">
    <location>
        <begin position="1"/>
        <end position="25"/>
    </location>
</feature>
<sequence length="108" mass="12566">MRRNGSSKGWYGSVLFALILAGTLPCPNHTPNTHDTKQKKSCLLQHADIKYWIEADVTLRNSMILTKDNLVSRMLRSKEGWNRVATMLQNFMGRRVKDEWNRQKQYAV</sequence>
<reference evidence="2" key="1">
    <citation type="submission" date="2022-03" db="EMBL/GenBank/DDBJ databases">
        <authorList>
            <person name="Lindestad O."/>
        </authorList>
    </citation>
    <scope>NUCLEOTIDE SEQUENCE</scope>
</reference>
<dbReference type="EMBL" id="CAKXAJ010026528">
    <property type="protein sequence ID" value="CAH2269485.1"/>
    <property type="molecule type" value="Genomic_DNA"/>
</dbReference>
<evidence type="ECO:0000313" key="2">
    <source>
        <dbReference type="EMBL" id="CAH2269485.1"/>
    </source>
</evidence>
<accession>A0A8S4SRQ5</accession>
<dbReference type="Proteomes" id="UP000838756">
    <property type="component" value="Unassembled WGS sequence"/>
</dbReference>
<evidence type="ECO:0000256" key="1">
    <source>
        <dbReference type="SAM" id="SignalP"/>
    </source>
</evidence>
<gene>
    <name evidence="2" type="primary">jg27295</name>
    <name evidence="2" type="ORF">PAEG_LOCUS27697</name>
</gene>
<name>A0A8S4SRQ5_9NEOP</name>
<dbReference type="OrthoDB" id="10548058at2759"/>
<keyword evidence="3" id="KW-1185">Reference proteome</keyword>
<comment type="caution">
    <text evidence="2">The sequence shown here is derived from an EMBL/GenBank/DDBJ whole genome shotgun (WGS) entry which is preliminary data.</text>
</comment>
<proteinExistence type="predicted"/>
<evidence type="ECO:0000313" key="3">
    <source>
        <dbReference type="Proteomes" id="UP000838756"/>
    </source>
</evidence>
<organism evidence="2 3">
    <name type="scientific">Pararge aegeria aegeria</name>
    <dbReference type="NCBI Taxonomy" id="348720"/>
    <lineage>
        <taxon>Eukaryota</taxon>
        <taxon>Metazoa</taxon>
        <taxon>Ecdysozoa</taxon>
        <taxon>Arthropoda</taxon>
        <taxon>Hexapoda</taxon>
        <taxon>Insecta</taxon>
        <taxon>Pterygota</taxon>
        <taxon>Neoptera</taxon>
        <taxon>Endopterygota</taxon>
        <taxon>Lepidoptera</taxon>
        <taxon>Glossata</taxon>
        <taxon>Ditrysia</taxon>
        <taxon>Papilionoidea</taxon>
        <taxon>Nymphalidae</taxon>
        <taxon>Satyrinae</taxon>
        <taxon>Satyrini</taxon>
        <taxon>Parargina</taxon>
        <taxon>Pararge</taxon>
    </lineage>
</organism>
<dbReference type="AlphaFoldDB" id="A0A8S4SRQ5"/>